<dbReference type="RefSeq" id="WP_085125151.1">
    <property type="nucleotide sequence ID" value="NZ_FWZX01000024.1"/>
</dbReference>
<gene>
    <name evidence="2" type="ORF">SAMN05428998_124104</name>
</gene>
<dbReference type="Gene3D" id="2.60.260.40">
    <property type="entry name" value="q5lls5 like domains"/>
    <property type="match status" value="1"/>
</dbReference>
<name>A0A1Y6CHW5_9PROT</name>
<protein>
    <submittedName>
        <fullName evidence="2">Uncharacterized conserved protein, contains Zn-finger domain</fullName>
    </submittedName>
</protein>
<feature type="domain" description="Zinc finger CHCC-type" evidence="1">
    <location>
        <begin position="24"/>
        <end position="59"/>
    </location>
</feature>
<evidence type="ECO:0000313" key="2">
    <source>
        <dbReference type="EMBL" id="SMF63401.1"/>
    </source>
</evidence>
<dbReference type="Pfam" id="PF10276">
    <property type="entry name" value="zf-CHCC"/>
    <property type="match status" value="1"/>
</dbReference>
<dbReference type="EMBL" id="FWZX01000024">
    <property type="protein sequence ID" value="SMF63401.1"/>
    <property type="molecule type" value="Genomic_DNA"/>
</dbReference>
<proteinExistence type="predicted"/>
<dbReference type="STRING" id="560819.SAMN05428998_124104"/>
<evidence type="ECO:0000259" key="1">
    <source>
        <dbReference type="Pfam" id="PF10276"/>
    </source>
</evidence>
<reference evidence="2 3" key="1">
    <citation type="submission" date="2017-04" db="EMBL/GenBank/DDBJ databases">
        <authorList>
            <person name="Afonso C.L."/>
            <person name="Miller P.J."/>
            <person name="Scott M.A."/>
            <person name="Spackman E."/>
            <person name="Goraichik I."/>
            <person name="Dimitrov K.M."/>
            <person name="Suarez D.L."/>
            <person name="Swayne D.E."/>
        </authorList>
    </citation>
    <scope>NUCLEOTIDE SEQUENCE [LARGE SCALE GENOMIC DNA]</scope>
    <source>
        <strain evidence="2 3">USBA 355</strain>
    </source>
</reference>
<dbReference type="AlphaFoldDB" id="A0A1Y6CHW5"/>
<organism evidence="2 3">
    <name type="scientific">Tistlia consotensis USBA 355</name>
    <dbReference type="NCBI Taxonomy" id="560819"/>
    <lineage>
        <taxon>Bacteria</taxon>
        <taxon>Pseudomonadati</taxon>
        <taxon>Pseudomonadota</taxon>
        <taxon>Alphaproteobacteria</taxon>
        <taxon>Rhodospirillales</taxon>
        <taxon>Rhodovibrionaceae</taxon>
        <taxon>Tistlia</taxon>
    </lineage>
</organism>
<dbReference type="InterPro" id="IPR019401">
    <property type="entry name" value="Znf_CHCC"/>
</dbReference>
<evidence type="ECO:0000313" key="3">
    <source>
        <dbReference type="Proteomes" id="UP000192917"/>
    </source>
</evidence>
<keyword evidence="3" id="KW-1185">Reference proteome</keyword>
<sequence length="70" mass="7208">MATAAPTPSVPAHDAPETVTVEQEIVACDGGVGALGHPRVFLNMEGKGFVDCPYCDKRFVLKAGAGGRGH</sequence>
<accession>A0A1Y6CHW5</accession>
<dbReference type="Proteomes" id="UP000192917">
    <property type="component" value="Unassembled WGS sequence"/>
</dbReference>